<evidence type="ECO:0000259" key="2">
    <source>
        <dbReference type="Pfam" id="PF18203"/>
    </source>
</evidence>
<evidence type="ECO:0000313" key="4">
    <source>
        <dbReference type="Proteomes" id="UP000196138"/>
    </source>
</evidence>
<dbReference type="Pfam" id="PF18203">
    <property type="entry name" value="IPTL-CTERM"/>
    <property type="match status" value="1"/>
</dbReference>
<feature type="transmembrane region" description="Helical" evidence="1">
    <location>
        <begin position="124"/>
        <end position="144"/>
    </location>
</feature>
<evidence type="ECO:0000256" key="1">
    <source>
        <dbReference type="SAM" id="Phobius"/>
    </source>
</evidence>
<evidence type="ECO:0000313" key="3">
    <source>
        <dbReference type="EMBL" id="ARU04663.1"/>
    </source>
</evidence>
<gene>
    <name evidence="3" type="ORF">CCO03_08245</name>
</gene>
<dbReference type="KEGG" id="cser:CCO03_08245"/>
<keyword evidence="1" id="KW-0812">Transmembrane</keyword>
<keyword evidence="1" id="KW-0472">Membrane</keyword>
<feature type="domain" description="IPTL-CTERM protein sorting" evidence="2">
    <location>
        <begin position="122"/>
        <end position="149"/>
    </location>
</feature>
<dbReference type="NCBIfam" id="TIGR04174">
    <property type="entry name" value="IPTL_CTERM"/>
    <property type="match status" value="1"/>
</dbReference>
<proteinExistence type="predicted"/>
<organism evidence="3 4">
    <name type="scientific">Comamonas serinivorans</name>
    <dbReference type="NCBI Taxonomy" id="1082851"/>
    <lineage>
        <taxon>Bacteria</taxon>
        <taxon>Pseudomonadati</taxon>
        <taxon>Pseudomonadota</taxon>
        <taxon>Betaproteobacteria</taxon>
        <taxon>Burkholderiales</taxon>
        <taxon>Comamonadaceae</taxon>
        <taxon>Comamonas</taxon>
    </lineage>
</organism>
<dbReference type="Proteomes" id="UP000196138">
    <property type="component" value="Chromosome"/>
</dbReference>
<reference evidence="3 4" key="1">
    <citation type="submission" date="2017-05" db="EMBL/GenBank/DDBJ databases">
        <authorList>
            <person name="Song R."/>
            <person name="Chenine A.L."/>
            <person name="Ruprecht R.M."/>
        </authorList>
    </citation>
    <scope>NUCLEOTIDE SEQUENCE [LARGE SCALE GENOMIC DNA]</scope>
    <source>
        <strain evidence="3 4">DSM 26136</strain>
    </source>
</reference>
<dbReference type="InterPro" id="IPR026442">
    <property type="entry name" value="IPTL_CTERM"/>
</dbReference>
<name>A0A1Y0ELZ7_9BURK</name>
<sequence>MVGCALTAHGLAQADWAIPAGGVVDAPAGAISLACTDLKVAGVLTIGAGASITEVRNVHIQPGGSLQVASGGSLQLAQQWRNEGSASATGAQVVRMASAGCPTVGTPGPINVSSPNGTFAATPIPTLSGAALSGLAVLLGGLAWRTRRRTSRTNPPVSTSAHSPR</sequence>
<protein>
    <recommendedName>
        <fullName evidence="2">IPTL-CTERM protein sorting domain-containing protein</fullName>
    </recommendedName>
</protein>
<keyword evidence="1" id="KW-1133">Transmembrane helix</keyword>
<dbReference type="EMBL" id="CP021455">
    <property type="protein sequence ID" value="ARU04663.1"/>
    <property type="molecule type" value="Genomic_DNA"/>
</dbReference>
<dbReference type="AlphaFoldDB" id="A0A1Y0ELZ7"/>
<accession>A0A1Y0ELZ7</accession>
<keyword evidence="4" id="KW-1185">Reference proteome</keyword>